<dbReference type="Proteomes" id="UP001207930">
    <property type="component" value="Unassembled WGS sequence"/>
</dbReference>
<name>A0ABT3FP48_9BACT</name>
<protein>
    <submittedName>
        <fullName evidence="1">Uncharacterized protein</fullName>
    </submittedName>
</protein>
<evidence type="ECO:0000313" key="2">
    <source>
        <dbReference type="Proteomes" id="UP001207930"/>
    </source>
</evidence>
<organism evidence="1 2">
    <name type="scientific">Luteolibacter flavescens</name>
    <dbReference type="NCBI Taxonomy" id="1859460"/>
    <lineage>
        <taxon>Bacteria</taxon>
        <taxon>Pseudomonadati</taxon>
        <taxon>Verrucomicrobiota</taxon>
        <taxon>Verrucomicrobiia</taxon>
        <taxon>Verrucomicrobiales</taxon>
        <taxon>Verrucomicrobiaceae</taxon>
        <taxon>Luteolibacter</taxon>
    </lineage>
</organism>
<dbReference type="RefSeq" id="WP_264500994.1">
    <property type="nucleotide sequence ID" value="NZ_JAPDDS010000004.1"/>
</dbReference>
<reference evidence="1 2" key="1">
    <citation type="submission" date="2022-10" db="EMBL/GenBank/DDBJ databases">
        <title>Luteolibacter flavescens strain MCCC 1K03193, whole genome shotgun sequencing project.</title>
        <authorList>
            <person name="Zhao G."/>
            <person name="Shen L."/>
        </authorList>
    </citation>
    <scope>NUCLEOTIDE SEQUENCE [LARGE SCALE GENOMIC DNA]</scope>
    <source>
        <strain evidence="1 2">MCCC 1K03193</strain>
    </source>
</reference>
<evidence type="ECO:0000313" key="1">
    <source>
        <dbReference type="EMBL" id="MCW1885036.1"/>
    </source>
</evidence>
<gene>
    <name evidence="1" type="ORF">OKA04_09885</name>
</gene>
<proteinExistence type="predicted"/>
<comment type="caution">
    <text evidence="1">The sequence shown here is derived from an EMBL/GenBank/DDBJ whole genome shotgun (WGS) entry which is preliminary data.</text>
</comment>
<keyword evidence="2" id="KW-1185">Reference proteome</keyword>
<dbReference type="EMBL" id="JAPDDS010000004">
    <property type="protein sequence ID" value="MCW1885036.1"/>
    <property type="molecule type" value="Genomic_DNA"/>
</dbReference>
<accession>A0ABT3FP48</accession>
<sequence length="203" mass="22444">MSPAPVETGDNVQIEFTAPASLRQRLRQEAAANRLTEDQVMNAALIGYLDGAAAENRYLNSILDGPLCRRNRIEVMEPRCFVDVELMVPASAKALFLGPGLAELPASSVRDEEDVTLRARQWKSPHQLSPGFVAPARRECLAEMQKEVPSAPAAFRFKEADWHRIERLAVKLEITVGDYLLGTVGYAVWLDRTKKAAKEGGAR</sequence>